<evidence type="ECO:0000313" key="3">
    <source>
        <dbReference type="Proteomes" id="UP000468581"/>
    </source>
</evidence>
<keyword evidence="1" id="KW-1133">Transmembrane helix</keyword>
<accession>A0A6P0ULT3</accession>
<dbReference type="EMBL" id="JAABOO010000001">
    <property type="protein sequence ID" value="NER12013.1"/>
    <property type="molecule type" value="Genomic_DNA"/>
</dbReference>
<dbReference type="RefSeq" id="WP_163605052.1">
    <property type="nucleotide sequence ID" value="NZ_JAABOO010000001.1"/>
</dbReference>
<dbReference type="Proteomes" id="UP000468581">
    <property type="component" value="Unassembled WGS sequence"/>
</dbReference>
<sequence length="177" mass="20237">MDKKKKYTEQEGFKVPEDYFTSFEDKLFAGLEDASTDAKDGFKVPKAYFESLEDRILDSIDKENNEEEVKVIKLSSYKKYFYASIAVAAGLFLFFGTDLFTIEATVPQTTVAEVENEDIDSFIDEGLLTLSTYDISMLFEDVNLEDITVAPEEIEDNALIEYLSDKLEDYDELIIDN</sequence>
<dbReference type="AlphaFoldDB" id="A0A6P0ULT3"/>
<name>A0A6P0ULT3_9FLAO</name>
<comment type="caution">
    <text evidence="2">The sequence shown here is derived from an EMBL/GenBank/DDBJ whole genome shotgun (WGS) entry which is preliminary data.</text>
</comment>
<keyword evidence="1" id="KW-0812">Transmembrane</keyword>
<feature type="transmembrane region" description="Helical" evidence="1">
    <location>
        <begin position="80"/>
        <end position="100"/>
    </location>
</feature>
<keyword evidence="3" id="KW-1185">Reference proteome</keyword>
<evidence type="ECO:0000256" key="1">
    <source>
        <dbReference type="SAM" id="Phobius"/>
    </source>
</evidence>
<reference evidence="2 3" key="1">
    <citation type="submission" date="2020-01" db="EMBL/GenBank/DDBJ databases">
        <title>Leptobacterium flavescens.</title>
        <authorList>
            <person name="Wang G."/>
        </authorList>
    </citation>
    <scope>NUCLEOTIDE SEQUENCE [LARGE SCALE GENOMIC DNA]</scope>
    <source>
        <strain evidence="2 3">KCTC 22160</strain>
    </source>
</reference>
<organism evidence="2 3">
    <name type="scientific">Leptobacterium flavescens</name>
    <dbReference type="NCBI Taxonomy" id="472055"/>
    <lineage>
        <taxon>Bacteria</taxon>
        <taxon>Pseudomonadati</taxon>
        <taxon>Bacteroidota</taxon>
        <taxon>Flavobacteriia</taxon>
        <taxon>Flavobacteriales</taxon>
        <taxon>Flavobacteriaceae</taxon>
        <taxon>Leptobacterium</taxon>
    </lineage>
</organism>
<protein>
    <submittedName>
        <fullName evidence="2">Uncharacterized protein</fullName>
    </submittedName>
</protein>
<keyword evidence="1" id="KW-0472">Membrane</keyword>
<gene>
    <name evidence="2" type="ORF">GWK08_01040</name>
</gene>
<evidence type="ECO:0000313" key="2">
    <source>
        <dbReference type="EMBL" id="NER12013.1"/>
    </source>
</evidence>
<proteinExistence type="predicted"/>